<keyword evidence="3" id="KW-1185">Reference proteome</keyword>
<name>A0AAV5VM57_9BILA</name>
<evidence type="ECO:0000256" key="1">
    <source>
        <dbReference type="SAM" id="MobiDB-lite"/>
    </source>
</evidence>
<accession>A0AAV5VM57</accession>
<reference evidence="2" key="1">
    <citation type="submission" date="2023-10" db="EMBL/GenBank/DDBJ databases">
        <title>Genome assembly of Pristionchus species.</title>
        <authorList>
            <person name="Yoshida K."/>
            <person name="Sommer R.J."/>
        </authorList>
    </citation>
    <scope>NUCLEOTIDE SEQUENCE</scope>
    <source>
        <strain evidence="2">RS5133</strain>
    </source>
</reference>
<sequence length="158" mass="17777">GERILCCQDSAFYIQTVINGMLKTDLNYLFPVLVRGKSRYAGMRIKLIFKAMPTRAPPISSTTTTTETTLTENEAEDEIAPDAPPQETEDLVNREETQTYVEHGQANQEETQTNVEENQANAANQNQDIAKEKEDEATKLLKSDEHNPDIAQKMEETV</sequence>
<dbReference type="Proteomes" id="UP001432322">
    <property type="component" value="Unassembled WGS sequence"/>
</dbReference>
<protein>
    <submittedName>
        <fullName evidence="2">Uncharacterized protein</fullName>
    </submittedName>
</protein>
<feature type="non-terminal residue" evidence="2">
    <location>
        <position position="158"/>
    </location>
</feature>
<gene>
    <name evidence="2" type="ORF">PFISCL1PPCAC_11062</name>
</gene>
<dbReference type="AlphaFoldDB" id="A0AAV5VM57"/>
<feature type="non-terminal residue" evidence="2">
    <location>
        <position position="1"/>
    </location>
</feature>
<feature type="compositionally biased region" description="Low complexity" evidence="1">
    <location>
        <begin position="62"/>
        <end position="72"/>
    </location>
</feature>
<feature type="compositionally biased region" description="Low complexity" evidence="1">
    <location>
        <begin position="105"/>
        <end position="127"/>
    </location>
</feature>
<dbReference type="EMBL" id="BTSY01000003">
    <property type="protein sequence ID" value="GMT19765.1"/>
    <property type="molecule type" value="Genomic_DNA"/>
</dbReference>
<organism evidence="2 3">
    <name type="scientific">Pristionchus fissidentatus</name>
    <dbReference type="NCBI Taxonomy" id="1538716"/>
    <lineage>
        <taxon>Eukaryota</taxon>
        <taxon>Metazoa</taxon>
        <taxon>Ecdysozoa</taxon>
        <taxon>Nematoda</taxon>
        <taxon>Chromadorea</taxon>
        <taxon>Rhabditida</taxon>
        <taxon>Rhabditina</taxon>
        <taxon>Diplogasteromorpha</taxon>
        <taxon>Diplogasteroidea</taxon>
        <taxon>Neodiplogasteridae</taxon>
        <taxon>Pristionchus</taxon>
    </lineage>
</organism>
<comment type="caution">
    <text evidence="2">The sequence shown here is derived from an EMBL/GenBank/DDBJ whole genome shotgun (WGS) entry which is preliminary data.</text>
</comment>
<evidence type="ECO:0000313" key="3">
    <source>
        <dbReference type="Proteomes" id="UP001432322"/>
    </source>
</evidence>
<feature type="region of interest" description="Disordered" evidence="1">
    <location>
        <begin position="55"/>
        <end position="158"/>
    </location>
</feature>
<feature type="compositionally biased region" description="Basic and acidic residues" evidence="1">
    <location>
        <begin position="129"/>
        <end position="158"/>
    </location>
</feature>
<evidence type="ECO:0000313" key="2">
    <source>
        <dbReference type="EMBL" id="GMT19765.1"/>
    </source>
</evidence>
<proteinExistence type="predicted"/>